<dbReference type="SUPFAM" id="SSF81338">
    <property type="entry name" value="Aquaporin-like"/>
    <property type="match status" value="1"/>
</dbReference>
<name>A0ABU2LZJ0_9ACTN</name>
<evidence type="ECO:0000256" key="1">
    <source>
        <dbReference type="ARBA" id="ARBA00004141"/>
    </source>
</evidence>
<evidence type="ECO:0000256" key="5">
    <source>
        <dbReference type="ARBA" id="ARBA00022989"/>
    </source>
</evidence>
<keyword evidence="5 8" id="KW-1133">Transmembrane helix</keyword>
<sequence>MSSSDIFFGEVIGTATLILLGTGVVAGVVLKKSKAFDAGWLAITFGWGIGVLSGVYVSTQLSGAHLNPAVTLGIAIDSGVWRNFGTYIAGQMVGAMLGAFLTWLAYYGHFKAHLSDHEIVSGSRTPGARAFDETREVEERRDAAAGQPGPVLGIFSTAPEIRNTVQNLATEIIGTMVLVLLVLGIGLNDGLTVSGTGGLMVALVVVGIGLSLGGPTGYAINPARDLGPRIVHQLLPLPNKGSSDWSYAWIPVVGPLAGGAAAAGIHTALF</sequence>
<evidence type="ECO:0000256" key="2">
    <source>
        <dbReference type="ARBA" id="ARBA00006175"/>
    </source>
</evidence>
<dbReference type="PROSITE" id="PS00221">
    <property type="entry name" value="MIP"/>
    <property type="match status" value="1"/>
</dbReference>
<feature type="transmembrane region" description="Helical" evidence="8">
    <location>
        <begin position="87"/>
        <end position="107"/>
    </location>
</feature>
<dbReference type="PRINTS" id="PR00783">
    <property type="entry name" value="MINTRINSICP"/>
</dbReference>
<feature type="transmembrane region" description="Helical" evidence="8">
    <location>
        <begin position="6"/>
        <end position="30"/>
    </location>
</feature>
<keyword evidence="3 7" id="KW-0813">Transport</keyword>
<dbReference type="Proteomes" id="UP001183420">
    <property type="component" value="Unassembled WGS sequence"/>
</dbReference>
<feature type="transmembrane region" description="Helical" evidence="8">
    <location>
        <begin position="199"/>
        <end position="220"/>
    </location>
</feature>
<dbReference type="Pfam" id="PF00230">
    <property type="entry name" value="MIP"/>
    <property type="match status" value="1"/>
</dbReference>
<dbReference type="InterPro" id="IPR023271">
    <property type="entry name" value="Aquaporin-like"/>
</dbReference>
<evidence type="ECO:0000313" key="10">
    <source>
        <dbReference type="Proteomes" id="UP001183420"/>
    </source>
</evidence>
<keyword evidence="10" id="KW-1185">Reference proteome</keyword>
<evidence type="ECO:0000256" key="7">
    <source>
        <dbReference type="RuleBase" id="RU000477"/>
    </source>
</evidence>
<dbReference type="EMBL" id="JAVREM010000082">
    <property type="protein sequence ID" value="MDT0323010.1"/>
    <property type="molecule type" value="Genomic_DNA"/>
</dbReference>
<evidence type="ECO:0000313" key="9">
    <source>
        <dbReference type="EMBL" id="MDT0323010.1"/>
    </source>
</evidence>
<comment type="subcellular location">
    <subcellularLocation>
        <location evidence="1">Membrane</location>
        <topology evidence="1">Multi-pass membrane protein</topology>
    </subcellularLocation>
</comment>
<evidence type="ECO:0000256" key="4">
    <source>
        <dbReference type="ARBA" id="ARBA00022692"/>
    </source>
</evidence>
<keyword evidence="6 8" id="KW-0472">Membrane</keyword>
<keyword evidence="4 7" id="KW-0812">Transmembrane</keyword>
<dbReference type="PANTHER" id="PTHR43829">
    <property type="entry name" value="AQUAPORIN OR AQUAGLYCEROPORIN RELATED"/>
    <property type="match status" value="1"/>
</dbReference>
<proteinExistence type="inferred from homology"/>
<protein>
    <submittedName>
        <fullName evidence="9">MIP/aquaporin family protein</fullName>
    </submittedName>
</protein>
<accession>A0ABU2LZJ0</accession>
<dbReference type="Gene3D" id="1.20.1080.10">
    <property type="entry name" value="Glycerol uptake facilitator protein"/>
    <property type="match status" value="1"/>
</dbReference>
<comment type="similarity">
    <text evidence="2 7">Belongs to the MIP/aquaporin (TC 1.A.8) family.</text>
</comment>
<dbReference type="PANTHER" id="PTHR43829:SF9">
    <property type="entry name" value="AQUAPORIN-9"/>
    <property type="match status" value="1"/>
</dbReference>
<feature type="transmembrane region" description="Helical" evidence="8">
    <location>
        <begin position="37"/>
        <end position="57"/>
    </location>
</feature>
<dbReference type="InterPro" id="IPR050363">
    <property type="entry name" value="MIP/Aquaporin"/>
</dbReference>
<reference evidence="10" key="1">
    <citation type="submission" date="2023-07" db="EMBL/GenBank/DDBJ databases">
        <title>30 novel species of actinomycetes from the DSMZ collection.</title>
        <authorList>
            <person name="Nouioui I."/>
        </authorList>
    </citation>
    <scope>NUCLEOTIDE SEQUENCE [LARGE SCALE GENOMIC DNA]</scope>
    <source>
        <strain evidence="10">DSM 44918</strain>
    </source>
</reference>
<feature type="transmembrane region" description="Helical" evidence="8">
    <location>
        <begin position="168"/>
        <end position="187"/>
    </location>
</feature>
<organism evidence="9 10">
    <name type="scientific">Streptomyces millisiae</name>
    <dbReference type="NCBI Taxonomy" id="3075542"/>
    <lineage>
        <taxon>Bacteria</taxon>
        <taxon>Bacillati</taxon>
        <taxon>Actinomycetota</taxon>
        <taxon>Actinomycetes</taxon>
        <taxon>Kitasatosporales</taxon>
        <taxon>Streptomycetaceae</taxon>
        <taxon>Streptomyces</taxon>
    </lineage>
</organism>
<evidence type="ECO:0000256" key="6">
    <source>
        <dbReference type="ARBA" id="ARBA00023136"/>
    </source>
</evidence>
<dbReference type="InterPro" id="IPR022357">
    <property type="entry name" value="MIP_CS"/>
</dbReference>
<evidence type="ECO:0000256" key="3">
    <source>
        <dbReference type="ARBA" id="ARBA00022448"/>
    </source>
</evidence>
<evidence type="ECO:0000256" key="8">
    <source>
        <dbReference type="SAM" id="Phobius"/>
    </source>
</evidence>
<dbReference type="RefSeq" id="WP_311603975.1">
    <property type="nucleotide sequence ID" value="NZ_JAVREM010000082.1"/>
</dbReference>
<comment type="caution">
    <text evidence="9">The sequence shown here is derived from an EMBL/GenBank/DDBJ whole genome shotgun (WGS) entry which is preliminary data.</text>
</comment>
<gene>
    <name evidence="9" type="ORF">RNC47_32325</name>
</gene>
<dbReference type="InterPro" id="IPR000425">
    <property type="entry name" value="MIP"/>
</dbReference>